<dbReference type="GO" id="GO:0030127">
    <property type="term" value="C:COPII vesicle coat"/>
    <property type="evidence" value="ECO:0007669"/>
    <property type="project" value="InterPro"/>
</dbReference>
<dbReference type="EMBL" id="LXWW01000486">
    <property type="protein sequence ID" value="OAO12959.1"/>
    <property type="molecule type" value="Genomic_DNA"/>
</dbReference>
<gene>
    <name evidence="8" type="ORF">AV274_5333</name>
</gene>
<dbReference type="OrthoDB" id="49016at2759"/>
<dbReference type="GO" id="GO:0090110">
    <property type="term" value="P:COPII-coated vesicle cargo loading"/>
    <property type="evidence" value="ECO:0007669"/>
    <property type="project" value="TreeGrafter"/>
</dbReference>
<comment type="similarity">
    <text evidence="1">Belongs to the SEC23/SEC24 family. SEC24 subfamily.</text>
</comment>
<dbReference type="InterPro" id="IPR036180">
    <property type="entry name" value="Gelsolin-like_dom_sf"/>
</dbReference>
<reference evidence="8 9" key="1">
    <citation type="submission" date="2016-05" db="EMBL/GenBank/DDBJ databases">
        <title>Nuclear genome of Blastocystis sp. subtype 1 NandII.</title>
        <authorList>
            <person name="Gentekaki E."/>
            <person name="Curtis B."/>
            <person name="Stairs C."/>
            <person name="Eme L."/>
            <person name="Herman E."/>
            <person name="Klimes V."/>
            <person name="Arias M.C."/>
            <person name="Elias M."/>
            <person name="Hilliou F."/>
            <person name="Klute M."/>
            <person name="Malik S.-B."/>
            <person name="Pightling A."/>
            <person name="Rachubinski R."/>
            <person name="Salas D."/>
            <person name="Schlacht A."/>
            <person name="Suga H."/>
            <person name="Archibald J."/>
            <person name="Ball S.G."/>
            <person name="Clark G."/>
            <person name="Dacks J."/>
            <person name="Van Der Giezen M."/>
            <person name="Tsaousis A."/>
            <person name="Roger A."/>
        </authorList>
    </citation>
    <scope>NUCLEOTIDE SEQUENCE [LARGE SCALE GENOMIC DNA]</scope>
    <source>
        <strain evidence="9">ATCC 50177 / NandII</strain>
    </source>
</reference>
<evidence type="ECO:0000259" key="4">
    <source>
        <dbReference type="Pfam" id="PF04810"/>
    </source>
</evidence>
<dbReference type="STRING" id="478820.A0A196SAD5"/>
<evidence type="ECO:0000259" key="5">
    <source>
        <dbReference type="Pfam" id="PF04811"/>
    </source>
</evidence>
<dbReference type="InterPro" id="IPR012990">
    <property type="entry name" value="Beta-sandwich_Sec23_24"/>
</dbReference>
<keyword evidence="3" id="KW-0653">Protein transport</keyword>
<evidence type="ECO:0000313" key="9">
    <source>
        <dbReference type="Proteomes" id="UP000078348"/>
    </source>
</evidence>
<dbReference type="Gene3D" id="3.40.20.10">
    <property type="entry name" value="Severin"/>
    <property type="match status" value="1"/>
</dbReference>
<dbReference type="SUPFAM" id="SSF53300">
    <property type="entry name" value="vWA-like"/>
    <property type="match status" value="1"/>
</dbReference>
<feature type="domain" description="Sec23/Sec24 helical" evidence="6">
    <location>
        <begin position="463"/>
        <end position="542"/>
    </location>
</feature>
<dbReference type="Gene3D" id="3.40.50.410">
    <property type="entry name" value="von Willebrand factor, type A domain"/>
    <property type="match status" value="1"/>
</dbReference>
<protein>
    <submittedName>
        <fullName evidence="8">Sec24d</fullName>
    </submittedName>
</protein>
<dbReference type="Gene3D" id="1.20.120.730">
    <property type="entry name" value="Sec23/Sec24 helical domain"/>
    <property type="match status" value="1"/>
</dbReference>
<feature type="domain" description="Sec23/Sec24 beta-sandwich" evidence="7">
    <location>
        <begin position="373"/>
        <end position="450"/>
    </location>
</feature>
<dbReference type="GO" id="GO:0000149">
    <property type="term" value="F:SNARE binding"/>
    <property type="evidence" value="ECO:0007669"/>
    <property type="project" value="TreeGrafter"/>
</dbReference>
<dbReference type="SUPFAM" id="SSF81811">
    <property type="entry name" value="Helical domain of Sec23/24"/>
    <property type="match status" value="1"/>
</dbReference>
<dbReference type="GO" id="GO:0070971">
    <property type="term" value="C:endoplasmic reticulum exit site"/>
    <property type="evidence" value="ECO:0007669"/>
    <property type="project" value="TreeGrafter"/>
</dbReference>
<dbReference type="InterPro" id="IPR036175">
    <property type="entry name" value="Sec23/24_helical_dom_sf"/>
</dbReference>
<dbReference type="GO" id="GO:0008270">
    <property type="term" value="F:zinc ion binding"/>
    <property type="evidence" value="ECO:0007669"/>
    <property type="project" value="InterPro"/>
</dbReference>
<keyword evidence="2" id="KW-0813">Transport</keyword>
<proteinExistence type="inferred from homology"/>
<dbReference type="SUPFAM" id="SSF81995">
    <property type="entry name" value="beta-sandwich domain of Sec23/24"/>
    <property type="match status" value="1"/>
</dbReference>
<accession>A0A196SAD5</accession>
<evidence type="ECO:0000256" key="2">
    <source>
        <dbReference type="ARBA" id="ARBA00022448"/>
    </source>
</evidence>
<dbReference type="AlphaFoldDB" id="A0A196SAD5"/>
<dbReference type="InterPro" id="IPR006896">
    <property type="entry name" value="Sec23/24_trunk_dom"/>
</dbReference>
<dbReference type="InterPro" id="IPR006900">
    <property type="entry name" value="Sec23/24_helical_dom"/>
</dbReference>
<dbReference type="SUPFAM" id="SSF82919">
    <property type="entry name" value="Zn-finger domain of Sec23/24"/>
    <property type="match status" value="1"/>
</dbReference>
<keyword evidence="9" id="KW-1185">Reference proteome</keyword>
<dbReference type="Pfam" id="PF04810">
    <property type="entry name" value="zf-Sec23_Sec24"/>
    <property type="match status" value="1"/>
</dbReference>
<dbReference type="InterPro" id="IPR036174">
    <property type="entry name" value="Znf_Sec23_Sec24_sf"/>
</dbReference>
<evidence type="ECO:0000259" key="7">
    <source>
        <dbReference type="Pfam" id="PF08033"/>
    </source>
</evidence>
<dbReference type="SUPFAM" id="SSF82754">
    <property type="entry name" value="C-terminal, gelsolin-like domain of Sec23/24"/>
    <property type="match status" value="1"/>
</dbReference>
<dbReference type="InterPro" id="IPR036465">
    <property type="entry name" value="vWFA_dom_sf"/>
</dbReference>
<sequence length="729" mass="80134">MRASANTLAEERSMMNAILSGNDTSFSTGLGIQSITRIDRTHGIPRCSHCRGYINCFCTFLANATRFCCNLCGEESDLPDWFRGYVPSLAGSAPTTPELQGGSFEAVVDAAQFNMHPLPSDTFVFVIDCSVVAVNSGLLRAACDAVRAAAALLAEKHNGSRVGFVMCDVRCRYIGCVKGRLTEKIDADYESAFACVQPDAWLLSVDETTLPDINRIVDYILAHASSSTTSTHAILPVALKAVASILQPCGGHVIAVQGSYAIGEGSSQVREGVRTYGTTEEPSLYSLNVTTGFYETLAAMCLRSNTTIHLIAGGSTDAFFSICNLQEVLLQSGGSLRYTTALSSVFKEHALADLHAAIQLLVLRPIARYVSGKLRLSPGLSVAAYHGGITYDESRAFCTTGMTSEDSVVAEVEMDRYITGPYAYAQFAVLFYNETNECCLRVFNHRFPVSTDYRTIYHNLDFSAYFLTLVRAAVSHMSEDTVYNIRNKLSEVVANVLAAYRNNVCYSSPKSQLNLPESLSLLPLFLNSLLKTPLLAMSPMNTSANLQSIYPRGDLRAYWKWLCYTQSAERVLNAVYPRLYRLDEAKSDWGEENEGHLVMPDRLPCSGAALTHDGVFLLACDEALFVVVGKTVTAELCGRLFGVATVVNSVHGASLSLLQSEDLLVQRVWRVVERVKEELGEELQVRIVVRGEKEMNEVSLLLRDDRIRLDGSLSEFVCEFFKRVLAKYK</sequence>
<dbReference type="InterPro" id="IPR050550">
    <property type="entry name" value="SEC23_SEC24_subfamily"/>
</dbReference>
<dbReference type="GO" id="GO:0006886">
    <property type="term" value="P:intracellular protein transport"/>
    <property type="evidence" value="ECO:0007669"/>
    <property type="project" value="InterPro"/>
</dbReference>
<dbReference type="Proteomes" id="UP000078348">
    <property type="component" value="Unassembled WGS sequence"/>
</dbReference>
<evidence type="ECO:0000256" key="3">
    <source>
        <dbReference type="ARBA" id="ARBA00022927"/>
    </source>
</evidence>
<dbReference type="InterPro" id="IPR006895">
    <property type="entry name" value="Znf_Sec23_Sec24"/>
</dbReference>
<dbReference type="PANTHER" id="PTHR13803">
    <property type="entry name" value="SEC24-RELATED PROTEIN"/>
    <property type="match status" value="1"/>
</dbReference>
<dbReference type="Gene3D" id="2.60.40.1670">
    <property type="entry name" value="beta-sandwich domain of Sec23/24"/>
    <property type="match status" value="1"/>
</dbReference>
<feature type="domain" description="Sec23/Sec24 trunk" evidence="5">
    <location>
        <begin position="122"/>
        <end position="343"/>
    </location>
</feature>
<dbReference type="InterPro" id="IPR029006">
    <property type="entry name" value="ADF-H/Gelsolin-like_dom_sf"/>
</dbReference>
<evidence type="ECO:0000313" key="8">
    <source>
        <dbReference type="EMBL" id="OAO12959.1"/>
    </source>
</evidence>
<feature type="domain" description="Zinc finger Sec23/Sec24-type" evidence="4">
    <location>
        <begin position="44"/>
        <end position="80"/>
    </location>
</feature>
<comment type="caution">
    <text evidence="8">The sequence shown here is derived from an EMBL/GenBank/DDBJ whole genome shotgun (WGS) entry which is preliminary data.</text>
</comment>
<evidence type="ECO:0000259" key="6">
    <source>
        <dbReference type="Pfam" id="PF04815"/>
    </source>
</evidence>
<dbReference type="Pfam" id="PF04811">
    <property type="entry name" value="Sec23_trunk"/>
    <property type="match status" value="1"/>
</dbReference>
<organism evidence="8 9">
    <name type="scientific">Blastocystis sp. subtype 1 (strain ATCC 50177 / NandII)</name>
    <dbReference type="NCBI Taxonomy" id="478820"/>
    <lineage>
        <taxon>Eukaryota</taxon>
        <taxon>Sar</taxon>
        <taxon>Stramenopiles</taxon>
        <taxon>Bigyra</taxon>
        <taxon>Opalozoa</taxon>
        <taxon>Opalinata</taxon>
        <taxon>Blastocystidae</taxon>
        <taxon>Blastocystis</taxon>
    </lineage>
</organism>
<evidence type="ECO:0000256" key="1">
    <source>
        <dbReference type="ARBA" id="ARBA00008334"/>
    </source>
</evidence>
<dbReference type="Pfam" id="PF04815">
    <property type="entry name" value="Sec23_helical"/>
    <property type="match status" value="1"/>
</dbReference>
<dbReference type="Gene3D" id="2.30.30.380">
    <property type="entry name" value="Zn-finger domain of Sec23/24"/>
    <property type="match status" value="1"/>
</dbReference>
<dbReference type="Pfam" id="PF08033">
    <property type="entry name" value="Sec23_BS"/>
    <property type="match status" value="1"/>
</dbReference>
<name>A0A196SAD5_BLAHN</name>